<evidence type="ECO:0000313" key="2">
    <source>
        <dbReference type="EMBL" id="KAK3742510.1"/>
    </source>
</evidence>
<sequence length="87" mass="9916">MEIIHRCRSQLHVNGYQHVLAIDVIDASCQQTTRPDLKTFSHMTGMSHRATRQPIIRLNTRPARSLGQLSTSQRATVRVPGQHPQDY</sequence>
<feature type="region of interest" description="Disordered" evidence="1">
    <location>
        <begin position="67"/>
        <end position="87"/>
    </location>
</feature>
<name>A0AAE1CXQ9_9GAST</name>
<dbReference type="Proteomes" id="UP001283361">
    <property type="component" value="Unassembled WGS sequence"/>
</dbReference>
<comment type="caution">
    <text evidence="2">The sequence shown here is derived from an EMBL/GenBank/DDBJ whole genome shotgun (WGS) entry which is preliminary data.</text>
</comment>
<keyword evidence="3" id="KW-1185">Reference proteome</keyword>
<evidence type="ECO:0000256" key="1">
    <source>
        <dbReference type="SAM" id="MobiDB-lite"/>
    </source>
</evidence>
<proteinExistence type="predicted"/>
<gene>
    <name evidence="2" type="ORF">RRG08_060012</name>
</gene>
<dbReference type="EMBL" id="JAWDGP010006349">
    <property type="protein sequence ID" value="KAK3742510.1"/>
    <property type="molecule type" value="Genomic_DNA"/>
</dbReference>
<evidence type="ECO:0000313" key="3">
    <source>
        <dbReference type="Proteomes" id="UP001283361"/>
    </source>
</evidence>
<reference evidence="2" key="1">
    <citation type="journal article" date="2023" name="G3 (Bethesda)">
        <title>A reference genome for the long-term kleptoplast-retaining sea slug Elysia crispata morphotype clarki.</title>
        <authorList>
            <person name="Eastman K.E."/>
            <person name="Pendleton A.L."/>
            <person name="Shaikh M.A."/>
            <person name="Suttiyut T."/>
            <person name="Ogas R."/>
            <person name="Tomko P."/>
            <person name="Gavelis G."/>
            <person name="Widhalm J.R."/>
            <person name="Wisecaver J.H."/>
        </authorList>
    </citation>
    <scope>NUCLEOTIDE SEQUENCE</scope>
    <source>
        <strain evidence="2">ECLA1</strain>
    </source>
</reference>
<protein>
    <submittedName>
        <fullName evidence="2">Uncharacterized protein</fullName>
    </submittedName>
</protein>
<accession>A0AAE1CXQ9</accession>
<dbReference type="AlphaFoldDB" id="A0AAE1CXQ9"/>
<organism evidence="2 3">
    <name type="scientific">Elysia crispata</name>
    <name type="common">lettuce slug</name>
    <dbReference type="NCBI Taxonomy" id="231223"/>
    <lineage>
        <taxon>Eukaryota</taxon>
        <taxon>Metazoa</taxon>
        <taxon>Spiralia</taxon>
        <taxon>Lophotrochozoa</taxon>
        <taxon>Mollusca</taxon>
        <taxon>Gastropoda</taxon>
        <taxon>Heterobranchia</taxon>
        <taxon>Euthyneura</taxon>
        <taxon>Panpulmonata</taxon>
        <taxon>Sacoglossa</taxon>
        <taxon>Placobranchoidea</taxon>
        <taxon>Plakobranchidae</taxon>
        <taxon>Elysia</taxon>
    </lineage>
</organism>